<dbReference type="HAMAP" id="MF_00003">
    <property type="entry name" value="RbfA"/>
    <property type="match status" value="1"/>
</dbReference>
<dbReference type="AlphaFoldDB" id="A0A7V5P090"/>
<gene>
    <name evidence="2 3" type="primary">rbfA</name>
    <name evidence="3" type="ORF">ENJ96_06400</name>
</gene>
<dbReference type="GO" id="GO:0005829">
    <property type="term" value="C:cytosol"/>
    <property type="evidence" value="ECO:0007669"/>
    <property type="project" value="TreeGrafter"/>
</dbReference>
<comment type="function">
    <text evidence="2">One of several proteins that assist in the late maturation steps of the functional core of the 30S ribosomal subunit. Associates with free 30S ribosomal subunits (but not with 30S subunits that are part of 70S ribosomes or polysomes). Required for efficient processing of 16S rRNA. May interact with the 5'-terminal helix region of 16S rRNA.</text>
</comment>
<sequence length="115" mass="13611">MKGHRDRRLADFIQEEVSQIIREELSDPALQRFITISQVEVSPDLKKANVYYQVHGDEEVEEAVARGFKRARSYIRHLLAQRLHTKFVPELEFLPDKREAEAERLEALFARIRHE</sequence>
<dbReference type="InterPro" id="IPR015946">
    <property type="entry name" value="KH_dom-like_a/b"/>
</dbReference>
<organism evidence="3">
    <name type="scientific">Thermodesulfatator atlanticus</name>
    <dbReference type="NCBI Taxonomy" id="501497"/>
    <lineage>
        <taxon>Bacteria</taxon>
        <taxon>Pseudomonadati</taxon>
        <taxon>Thermodesulfobacteriota</taxon>
        <taxon>Thermodesulfobacteria</taxon>
        <taxon>Thermodesulfobacteriales</taxon>
        <taxon>Thermodesulfatatoraceae</taxon>
        <taxon>Thermodesulfatator</taxon>
    </lineage>
</organism>
<dbReference type="EMBL" id="DROK01000184">
    <property type="protein sequence ID" value="HHI97465.1"/>
    <property type="molecule type" value="Genomic_DNA"/>
</dbReference>
<dbReference type="PANTHER" id="PTHR33515:SF1">
    <property type="entry name" value="RIBOSOME-BINDING FACTOR A, CHLOROPLASTIC-RELATED"/>
    <property type="match status" value="1"/>
</dbReference>
<dbReference type="GO" id="GO:0043024">
    <property type="term" value="F:ribosomal small subunit binding"/>
    <property type="evidence" value="ECO:0007669"/>
    <property type="project" value="TreeGrafter"/>
</dbReference>
<evidence type="ECO:0000256" key="1">
    <source>
        <dbReference type="ARBA" id="ARBA00022517"/>
    </source>
</evidence>
<comment type="subcellular location">
    <subcellularLocation>
        <location evidence="2">Cytoplasm</location>
    </subcellularLocation>
</comment>
<keyword evidence="1 2" id="KW-0690">Ribosome biogenesis</keyword>
<comment type="subunit">
    <text evidence="2">Monomer. Binds 30S ribosomal subunits, but not 50S ribosomal subunits or 70S ribosomes.</text>
</comment>
<dbReference type="PANTHER" id="PTHR33515">
    <property type="entry name" value="RIBOSOME-BINDING FACTOR A, CHLOROPLASTIC-RELATED"/>
    <property type="match status" value="1"/>
</dbReference>
<comment type="similarity">
    <text evidence="2">Belongs to the RbfA family.</text>
</comment>
<evidence type="ECO:0000313" key="3">
    <source>
        <dbReference type="EMBL" id="HHI97465.1"/>
    </source>
</evidence>
<comment type="caution">
    <text evidence="3">The sequence shown here is derived from an EMBL/GenBank/DDBJ whole genome shotgun (WGS) entry which is preliminary data.</text>
</comment>
<accession>A0A7V5P090</accession>
<evidence type="ECO:0000256" key="2">
    <source>
        <dbReference type="HAMAP-Rule" id="MF_00003"/>
    </source>
</evidence>
<dbReference type="SUPFAM" id="SSF89919">
    <property type="entry name" value="Ribosome-binding factor A, RbfA"/>
    <property type="match status" value="1"/>
</dbReference>
<dbReference type="InterPro" id="IPR023799">
    <property type="entry name" value="RbfA_dom_sf"/>
</dbReference>
<dbReference type="NCBIfam" id="TIGR00082">
    <property type="entry name" value="rbfA"/>
    <property type="match status" value="1"/>
</dbReference>
<dbReference type="Proteomes" id="UP000886101">
    <property type="component" value="Unassembled WGS sequence"/>
</dbReference>
<dbReference type="Pfam" id="PF02033">
    <property type="entry name" value="RBFA"/>
    <property type="match status" value="1"/>
</dbReference>
<dbReference type="GO" id="GO:0030490">
    <property type="term" value="P:maturation of SSU-rRNA"/>
    <property type="evidence" value="ECO:0007669"/>
    <property type="project" value="UniProtKB-UniRule"/>
</dbReference>
<dbReference type="InterPro" id="IPR000238">
    <property type="entry name" value="RbfA"/>
</dbReference>
<dbReference type="Gene3D" id="3.30.300.20">
    <property type="match status" value="1"/>
</dbReference>
<proteinExistence type="inferred from homology"/>
<keyword evidence="2" id="KW-0963">Cytoplasm</keyword>
<name>A0A7V5P090_9BACT</name>
<reference evidence="3" key="1">
    <citation type="journal article" date="2020" name="mSystems">
        <title>Genome- and Community-Level Interaction Insights into Carbon Utilization and Element Cycling Functions of Hydrothermarchaeota in Hydrothermal Sediment.</title>
        <authorList>
            <person name="Zhou Z."/>
            <person name="Liu Y."/>
            <person name="Xu W."/>
            <person name="Pan J."/>
            <person name="Luo Z.H."/>
            <person name="Li M."/>
        </authorList>
    </citation>
    <scope>NUCLEOTIDE SEQUENCE [LARGE SCALE GENOMIC DNA]</scope>
    <source>
        <strain evidence="3">HyVt-533</strain>
    </source>
</reference>
<protein>
    <recommendedName>
        <fullName evidence="2">Ribosome-binding factor A</fullName>
    </recommendedName>
</protein>